<sequence length="58" mass="6975">MRQFTFLKIDNRIYVRLFNIYLIVRIEKLSYGFLVVLPGKTAFFLFFSRLQLTVPKSI</sequence>
<gene>
    <name evidence="1" type="ORF">MICAH_1100016</name>
</gene>
<evidence type="ECO:0000313" key="2">
    <source>
        <dbReference type="Proteomes" id="UP000004775"/>
    </source>
</evidence>
<proteinExistence type="predicted"/>
<accession>I4HGL0</accession>
<organism evidence="1 2">
    <name type="scientific">Microcystis aeruginosa PCC 9809</name>
    <dbReference type="NCBI Taxonomy" id="1160285"/>
    <lineage>
        <taxon>Bacteria</taxon>
        <taxon>Bacillati</taxon>
        <taxon>Cyanobacteriota</taxon>
        <taxon>Cyanophyceae</taxon>
        <taxon>Oscillatoriophycideae</taxon>
        <taxon>Chroococcales</taxon>
        <taxon>Microcystaceae</taxon>
        <taxon>Microcystis</taxon>
    </lineage>
</organism>
<dbReference type="Proteomes" id="UP000004775">
    <property type="component" value="Unassembled WGS sequence"/>
</dbReference>
<protein>
    <submittedName>
        <fullName evidence="1">Uncharacterized protein</fullName>
    </submittedName>
</protein>
<dbReference type="EMBL" id="CAIO01000014">
    <property type="protein sequence ID" value="CCI21184.1"/>
    <property type="molecule type" value="Genomic_DNA"/>
</dbReference>
<evidence type="ECO:0000313" key="1">
    <source>
        <dbReference type="EMBL" id="CCI21184.1"/>
    </source>
</evidence>
<reference evidence="1 2" key="1">
    <citation type="submission" date="2012-04" db="EMBL/GenBank/DDBJ databases">
        <authorList>
            <person name="Genoscope - CEA"/>
        </authorList>
    </citation>
    <scope>NUCLEOTIDE SEQUENCE [LARGE SCALE GENOMIC DNA]</scope>
    <source>
        <strain evidence="1 2">9809</strain>
    </source>
</reference>
<dbReference type="AlphaFoldDB" id="I4HGL0"/>
<name>I4HGL0_MICAE</name>
<dbReference type="HOGENOM" id="CLU_2974362_0_0_3"/>
<comment type="caution">
    <text evidence="1">The sequence shown here is derived from an EMBL/GenBank/DDBJ whole genome shotgun (WGS) entry which is preliminary data.</text>
</comment>